<dbReference type="PANTHER" id="PTHR39160">
    <property type="entry name" value="CELL WALL-BINDING PROTEIN YOCH"/>
    <property type="match status" value="1"/>
</dbReference>
<dbReference type="InterPro" id="IPR007137">
    <property type="entry name" value="DUF348"/>
</dbReference>
<dbReference type="PANTHER" id="PTHR39160:SF4">
    <property type="entry name" value="RESUSCITATION-PROMOTING FACTOR RPFB"/>
    <property type="match status" value="1"/>
</dbReference>
<gene>
    <name evidence="4" type="ORF">PRECH8_16930</name>
</gene>
<evidence type="ECO:0000259" key="3">
    <source>
        <dbReference type="PROSITE" id="PS51109"/>
    </source>
</evidence>
<reference evidence="4" key="1">
    <citation type="submission" date="2020-08" db="EMBL/GenBank/DDBJ databases">
        <authorList>
            <person name="Uke A."/>
            <person name="Chhe C."/>
            <person name="Baramee S."/>
            <person name="Kosugi A."/>
        </authorList>
    </citation>
    <scope>NUCLEOTIDE SEQUENCE</scope>
    <source>
        <strain evidence="4">DA-C8</strain>
    </source>
</reference>
<keyword evidence="2" id="KW-1133">Transmembrane helix</keyword>
<reference evidence="4" key="2">
    <citation type="journal article" date="2021" name="Data Brief">
        <title>Draft genome sequence data of the facultative, thermophilic, xylanolytic bacterium Paenibacillus sp. strain DA-C8.</title>
        <authorList>
            <person name="Chhe C."/>
            <person name="Uke A."/>
            <person name="Baramee S."/>
            <person name="Ungkulpasvich U."/>
            <person name="Tachaapaikoon C."/>
            <person name="Pason P."/>
            <person name="Waeonukul R."/>
            <person name="Ratanakhanokchai K."/>
            <person name="Kosugi A."/>
        </authorList>
    </citation>
    <scope>NUCLEOTIDE SEQUENCE</scope>
    <source>
        <strain evidence="4">DA-C8</strain>
    </source>
</reference>
<evidence type="ECO:0000313" key="4">
    <source>
        <dbReference type="EMBL" id="GFR38397.1"/>
    </source>
</evidence>
<dbReference type="PROSITE" id="PS51109">
    <property type="entry name" value="G5"/>
    <property type="match status" value="1"/>
</dbReference>
<dbReference type="InterPro" id="IPR036908">
    <property type="entry name" value="RlpA-like_sf"/>
</dbReference>
<evidence type="ECO:0000313" key="5">
    <source>
        <dbReference type="Proteomes" id="UP000654993"/>
    </source>
</evidence>
<dbReference type="InterPro" id="IPR051933">
    <property type="entry name" value="Resuscitation_pf_RpfB"/>
</dbReference>
<dbReference type="InterPro" id="IPR010611">
    <property type="entry name" value="3D_dom"/>
</dbReference>
<dbReference type="AlphaFoldDB" id="A0A916QHC4"/>
<feature type="domain" description="G5" evidence="3">
    <location>
        <begin position="159"/>
        <end position="239"/>
    </location>
</feature>
<feature type="transmembrane region" description="Helical" evidence="2">
    <location>
        <begin position="25"/>
        <end position="45"/>
    </location>
</feature>
<evidence type="ECO:0000256" key="1">
    <source>
        <dbReference type="ARBA" id="ARBA00022729"/>
    </source>
</evidence>
<dbReference type="InterPro" id="IPR011098">
    <property type="entry name" value="G5_dom"/>
</dbReference>
<dbReference type="Gene3D" id="2.40.40.10">
    <property type="entry name" value="RlpA-like domain"/>
    <property type="match status" value="1"/>
</dbReference>
<dbReference type="Pfam" id="PF06725">
    <property type="entry name" value="3D"/>
    <property type="match status" value="1"/>
</dbReference>
<keyword evidence="2" id="KW-0472">Membrane</keyword>
<proteinExistence type="predicted"/>
<dbReference type="Gene3D" id="2.20.230.10">
    <property type="entry name" value="Resuscitation-promoting factor rpfb"/>
    <property type="match status" value="1"/>
</dbReference>
<dbReference type="InterPro" id="IPR059180">
    <property type="entry name" value="3D_YorM"/>
</dbReference>
<keyword evidence="1" id="KW-0732">Signal</keyword>
<dbReference type="GO" id="GO:0004553">
    <property type="term" value="F:hydrolase activity, hydrolyzing O-glycosyl compounds"/>
    <property type="evidence" value="ECO:0007669"/>
    <property type="project" value="InterPro"/>
</dbReference>
<comment type="caution">
    <text evidence="4">The sequence shown here is derived from an EMBL/GenBank/DDBJ whole genome shotgun (WGS) entry which is preliminary data.</text>
</comment>
<dbReference type="GO" id="GO:0019867">
    <property type="term" value="C:outer membrane"/>
    <property type="evidence" value="ECO:0007669"/>
    <property type="project" value="InterPro"/>
</dbReference>
<dbReference type="Pfam" id="PF03990">
    <property type="entry name" value="DUF348"/>
    <property type="match status" value="2"/>
</dbReference>
<name>A0A916QHC4_9BACL</name>
<dbReference type="SMART" id="SM01208">
    <property type="entry name" value="G5"/>
    <property type="match status" value="1"/>
</dbReference>
<keyword evidence="2" id="KW-0812">Transmembrane</keyword>
<protein>
    <recommendedName>
        <fullName evidence="3">G5 domain-containing protein</fullName>
    </recommendedName>
</protein>
<accession>A0A916QHC4</accession>
<dbReference type="GO" id="GO:0009254">
    <property type="term" value="P:peptidoglycan turnover"/>
    <property type="evidence" value="ECO:0007669"/>
    <property type="project" value="InterPro"/>
</dbReference>
<keyword evidence="5" id="KW-1185">Reference proteome</keyword>
<evidence type="ECO:0000256" key="2">
    <source>
        <dbReference type="SAM" id="Phobius"/>
    </source>
</evidence>
<sequence length="371" mass="40827">MVGLISHVKTAVKPAAGWMRDNFRIVGGAAAALIMIVILTVVLNLSQLKQVELIVDGHGQTVRTKAVYVQELLAEQGISLAEADEVSVPLTDRVSDHARIEVNFAVPVTITADGRSIERMTTAEIVAELLQEAGYELGEWDEVQPGLTSPIEAGQQIRIARIEKRIETENEIIPYEIVTTQDPAIVKGKEKVLQEGYPGMIEHVYERVYEDGQLREERLISTTQQRAPTNKVVAVGTRSEVAILSASSPNIQTVTKDGVTFGVKKIIEATLTAYDAGPESTGKTEDHPEYGITYTGTKVKEGRTVAVDPKVIPLGWWMYIEGYGFRRAEDKGSGVKGNWVDIYFDSHEEAEKFGKKKGTVYIIGPEHPLEN</sequence>
<dbReference type="Pfam" id="PF07501">
    <property type="entry name" value="G5"/>
    <property type="match status" value="1"/>
</dbReference>
<dbReference type="SUPFAM" id="SSF50685">
    <property type="entry name" value="Barwin-like endoglucanases"/>
    <property type="match status" value="1"/>
</dbReference>
<dbReference type="CDD" id="cd14667">
    <property type="entry name" value="3D_containing_proteins"/>
    <property type="match status" value="1"/>
</dbReference>
<dbReference type="Proteomes" id="UP000654993">
    <property type="component" value="Unassembled WGS sequence"/>
</dbReference>
<dbReference type="EMBL" id="BMAQ01000019">
    <property type="protein sequence ID" value="GFR38397.1"/>
    <property type="molecule type" value="Genomic_DNA"/>
</dbReference>
<organism evidence="4 5">
    <name type="scientific">Insulibacter thermoxylanivorax</name>
    <dbReference type="NCBI Taxonomy" id="2749268"/>
    <lineage>
        <taxon>Bacteria</taxon>
        <taxon>Bacillati</taxon>
        <taxon>Bacillota</taxon>
        <taxon>Bacilli</taxon>
        <taxon>Bacillales</taxon>
        <taxon>Paenibacillaceae</taxon>
        <taxon>Insulibacter</taxon>
    </lineage>
</organism>